<keyword evidence="2" id="KW-1185">Reference proteome</keyword>
<protein>
    <recommendedName>
        <fullName evidence="3">Glucose-1-phosphate adenylyltransferase</fullName>
    </recommendedName>
</protein>
<dbReference type="AlphaFoldDB" id="A0AAV3QR16"/>
<evidence type="ECO:0000313" key="2">
    <source>
        <dbReference type="Proteomes" id="UP001454036"/>
    </source>
</evidence>
<dbReference type="EMBL" id="BAABME010037944">
    <property type="protein sequence ID" value="GAA0165407.1"/>
    <property type="molecule type" value="Genomic_DNA"/>
</dbReference>
<sequence length="122" mass="13120">MTTSFTSLKSTTYFPTVSRGGGSGGDNLFLGEKIRLGLNNCVWINQLNKSLKVEKKGKNIKSGVAFSVITTKNGRETLNVEAPRFERRKANPKNVAAIILGGGAGAQLFPLTSRTTTPAEYL</sequence>
<reference evidence="1 2" key="1">
    <citation type="submission" date="2024-01" db="EMBL/GenBank/DDBJ databases">
        <title>The complete chloroplast genome sequence of Lithospermum erythrorhizon: insights into the phylogenetic relationship among Boraginaceae species and the maternal lineages of purple gromwells.</title>
        <authorList>
            <person name="Okada T."/>
            <person name="Watanabe K."/>
        </authorList>
    </citation>
    <scope>NUCLEOTIDE SEQUENCE [LARGE SCALE GENOMIC DNA]</scope>
</reference>
<accession>A0AAV3QR16</accession>
<dbReference type="Proteomes" id="UP001454036">
    <property type="component" value="Unassembled WGS sequence"/>
</dbReference>
<evidence type="ECO:0000313" key="1">
    <source>
        <dbReference type="EMBL" id="GAA0165407.1"/>
    </source>
</evidence>
<comment type="caution">
    <text evidence="1">The sequence shown here is derived from an EMBL/GenBank/DDBJ whole genome shotgun (WGS) entry which is preliminary data.</text>
</comment>
<name>A0AAV3QR16_LITER</name>
<gene>
    <name evidence="1" type="ORF">LIER_43713</name>
</gene>
<proteinExistence type="predicted"/>
<evidence type="ECO:0008006" key="3">
    <source>
        <dbReference type="Google" id="ProtNLM"/>
    </source>
</evidence>
<organism evidence="1 2">
    <name type="scientific">Lithospermum erythrorhizon</name>
    <name type="common">Purple gromwell</name>
    <name type="synonym">Lithospermum officinale var. erythrorhizon</name>
    <dbReference type="NCBI Taxonomy" id="34254"/>
    <lineage>
        <taxon>Eukaryota</taxon>
        <taxon>Viridiplantae</taxon>
        <taxon>Streptophyta</taxon>
        <taxon>Embryophyta</taxon>
        <taxon>Tracheophyta</taxon>
        <taxon>Spermatophyta</taxon>
        <taxon>Magnoliopsida</taxon>
        <taxon>eudicotyledons</taxon>
        <taxon>Gunneridae</taxon>
        <taxon>Pentapetalae</taxon>
        <taxon>asterids</taxon>
        <taxon>lamiids</taxon>
        <taxon>Boraginales</taxon>
        <taxon>Boraginaceae</taxon>
        <taxon>Boraginoideae</taxon>
        <taxon>Lithospermeae</taxon>
        <taxon>Lithospermum</taxon>
    </lineage>
</organism>